<keyword evidence="2" id="KW-1185">Reference proteome</keyword>
<dbReference type="RefSeq" id="WP_173660281.1">
    <property type="nucleotide sequence ID" value="NZ_JAOUSE010000001.1"/>
</dbReference>
<dbReference type="Pfam" id="PF11116">
    <property type="entry name" value="DUF2624"/>
    <property type="match status" value="1"/>
</dbReference>
<evidence type="ECO:0000313" key="1">
    <source>
        <dbReference type="EMBL" id="MCU9592994.1"/>
    </source>
</evidence>
<dbReference type="EMBL" id="JAOUSE010000001">
    <property type="protein sequence ID" value="MCU9592994.1"/>
    <property type="molecule type" value="Genomic_DNA"/>
</dbReference>
<dbReference type="Proteomes" id="UP001208656">
    <property type="component" value="Unassembled WGS sequence"/>
</dbReference>
<name>A0ABT2WDX0_9BACI</name>
<comment type="caution">
    <text evidence="1">The sequence shown here is derived from an EMBL/GenBank/DDBJ whole genome shotgun (WGS) entry which is preliminary data.</text>
</comment>
<proteinExistence type="predicted"/>
<reference evidence="1 2" key="1">
    <citation type="submission" date="2022-10" db="EMBL/GenBank/DDBJ databases">
        <title>Description of Fervidibacillus gen. nov. in the family Fervidibacillaceae fam. nov. with two species, Fervidibacillus albus sp. nov., and Fervidibacillus halotolerans sp. nov., isolated from tidal flat sediments.</title>
        <authorList>
            <person name="Kwon K.K."/>
            <person name="Yang S.-H."/>
        </authorList>
    </citation>
    <scope>NUCLEOTIDE SEQUENCE [LARGE SCALE GENOMIC DNA]</scope>
    <source>
        <strain evidence="1 2">DSM 23332</strain>
    </source>
</reference>
<protein>
    <submittedName>
        <fullName evidence="1">DUF2624 domain-containing protein</fullName>
    </submittedName>
</protein>
<accession>A0ABT2WDX0</accession>
<dbReference type="InterPro" id="IPR020277">
    <property type="entry name" value="DUF2624"/>
</dbReference>
<gene>
    <name evidence="1" type="ORF">OEV82_00820</name>
</gene>
<evidence type="ECO:0000313" key="2">
    <source>
        <dbReference type="Proteomes" id="UP001208656"/>
    </source>
</evidence>
<sequence>MKFLEKIINAKINGISGKELQKFAYQFNIEVSLEQAELVSQYLKGKNIDIFNETDRTNVLKEITKIAGTETAKKVNELFSNFIN</sequence>
<organism evidence="1 2">
    <name type="scientific">Pallidibacillus thermolactis</name>
    <dbReference type="NCBI Taxonomy" id="251051"/>
    <lineage>
        <taxon>Bacteria</taxon>
        <taxon>Bacillati</taxon>
        <taxon>Bacillota</taxon>
        <taxon>Bacilli</taxon>
        <taxon>Bacillales</taxon>
        <taxon>Bacillaceae</taxon>
        <taxon>Pallidibacillus</taxon>
    </lineage>
</organism>